<keyword evidence="1" id="KW-0808">Transferase</keyword>
<dbReference type="SUPFAM" id="SSF56235">
    <property type="entry name" value="N-terminal nucleophile aminohydrolases (Ntn hydrolases)"/>
    <property type="match status" value="1"/>
</dbReference>
<dbReference type="InterPro" id="IPR043138">
    <property type="entry name" value="GGT_lsub"/>
</dbReference>
<dbReference type="Gene3D" id="3.60.20.40">
    <property type="match status" value="1"/>
</dbReference>
<dbReference type="InterPro" id="IPR043137">
    <property type="entry name" value="GGT_ssub_C"/>
</dbReference>
<gene>
    <name evidence="1" type="ORF">SADFL11_588</name>
</gene>
<evidence type="ECO:0000313" key="2">
    <source>
        <dbReference type="Proteomes" id="UP000004703"/>
    </source>
</evidence>
<evidence type="ECO:0000313" key="1">
    <source>
        <dbReference type="EMBL" id="EEE43302.2"/>
    </source>
</evidence>
<name>A0A5E8GUY0_ROSAD</name>
<reference evidence="1 2" key="1">
    <citation type="submission" date="2008-01" db="EMBL/GenBank/DDBJ databases">
        <authorList>
            <person name="Wagner-Dobler I."/>
            <person name="Ferriera S."/>
            <person name="Johnson J."/>
            <person name="Kravitz S."/>
            <person name="Beeson K."/>
            <person name="Sutton G."/>
            <person name="Rogers Y.-H."/>
            <person name="Friedman R."/>
            <person name="Frazier M."/>
            <person name="Venter J.C."/>
        </authorList>
    </citation>
    <scope>NUCLEOTIDE SEQUENCE [LARGE SCALE GENOMIC DNA]</scope>
    <source>
        <strain evidence="2">DSM 17067 / NCIMB 14079 / DFL-11</strain>
    </source>
</reference>
<comment type="caution">
    <text evidence="1">The sequence shown here is derived from an EMBL/GenBank/DDBJ whole genome shotgun (WGS) entry which is preliminary data.</text>
</comment>
<dbReference type="InterPro" id="IPR029055">
    <property type="entry name" value="Ntn_hydrolases_N"/>
</dbReference>
<organism evidence="1 2">
    <name type="scientific">Roseibium alexandrii (strain DSM 17067 / NCIMB 14079 / DFL-11)</name>
    <name type="common">Labrenzia alexandrii</name>
    <dbReference type="NCBI Taxonomy" id="244592"/>
    <lineage>
        <taxon>Bacteria</taxon>
        <taxon>Pseudomonadati</taxon>
        <taxon>Pseudomonadota</taxon>
        <taxon>Alphaproteobacteria</taxon>
        <taxon>Hyphomicrobiales</taxon>
        <taxon>Stappiaceae</taxon>
        <taxon>Roseibium</taxon>
    </lineage>
</organism>
<dbReference type="Pfam" id="PF01019">
    <property type="entry name" value="G_glu_transpept"/>
    <property type="match status" value="1"/>
</dbReference>
<dbReference type="PANTHER" id="PTHR43881">
    <property type="entry name" value="GAMMA-GLUTAMYLTRANSPEPTIDASE (AFU_ORTHOLOGUE AFUA_4G13580)"/>
    <property type="match status" value="1"/>
</dbReference>
<accession>A0A5E8GUY0</accession>
<dbReference type="PANTHER" id="PTHR43881:SF1">
    <property type="entry name" value="GAMMA-GLUTAMYLTRANSPEPTIDASE (AFU_ORTHOLOGUE AFUA_4G13580)"/>
    <property type="match status" value="1"/>
</dbReference>
<protein>
    <submittedName>
        <fullName evidence="1">Gamma-glutamyltransferase</fullName>
        <ecNumber evidence="1">2.3.2.2</ecNumber>
    </submittedName>
</protein>
<reference evidence="1 2" key="2">
    <citation type="submission" date="2013-04" db="EMBL/GenBank/DDBJ databases">
        <authorList>
            <person name="Fiebig A."/>
            <person name="Pradella S."/>
            <person name="Wagner-Doebler I."/>
        </authorList>
    </citation>
    <scope>NUCLEOTIDE SEQUENCE [LARGE SCALE GENOMIC DNA]</scope>
    <source>
        <strain evidence="2">DSM 17067 / NCIMB 14079 / DFL-11</strain>
    </source>
</reference>
<proteinExistence type="predicted"/>
<dbReference type="Proteomes" id="UP000004703">
    <property type="component" value="Chromosome"/>
</dbReference>
<dbReference type="GO" id="GO:0103068">
    <property type="term" value="F:leukotriene C4 gamma-glutamyl transferase activity"/>
    <property type="evidence" value="ECO:0007669"/>
    <property type="project" value="UniProtKB-EC"/>
</dbReference>
<keyword evidence="1" id="KW-0012">Acyltransferase</keyword>
<dbReference type="Gene3D" id="1.10.246.130">
    <property type="match status" value="1"/>
</dbReference>
<dbReference type="EC" id="2.3.2.2" evidence="1"/>
<dbReference type="PRINTS" id="PR01210">
    <property type="entry name" value="GGTRANSPTASE"/>
</dbReference>
<dbReference type="EMBL" id="ACCU02000002">
    <property type="protein sequence ID" value="EEE43302.2"/>
    <property type="molecule type" value="Genomic_DNA"/>
</dbReference>
<dbReference type="InterPro" id="IPR052896">
    <property type="entry name" value="GGT-like_enzyme"/>
</dbReference>
<sequence length="532" mass="56874">MMNLGYNPIYPSHRSAVFADDIVSTSHPLAAQAGLSILAQGGNAVDAALATAAALTVVEPTGNGLGSDAFAILWDGQELHGLNSSGAAPAAWTPNRFSGLDQMPFRGWESVTVPGAVKAWAELSRRFGKLEFEQLLMPAIKYAEDGFIVSPIIASLWQRGADMLKQQPGFSDAFMPDGKAPVAGERFKNPALARSLRLIAQTKGDAFYTGELAVRMAAFAKQHEAALTVNDLGTHQPEWCGTIQQSFDGFELHEIPPNGQGIAALMALGILHHTPLREMPVDDADAYHLQIEAMKLATSDLHKYVADQRFMTAVTPEALLDPDYLKSRAAQIDIKSARHQAAGVPKHGGTVYLTTADRSGMMVSFIQSNYSGFGSGVVVPETGISLQNRGAGFTLQEGHPNRVGPGKRPFHTIIPGFLTRSGKPQMSFGVMGGPMQAQGHLQMALRTQLWGQSVQTAADAPRWRITQGLEVACEPTLPQDVLQDLADRGHEIKLETPDSAFGFGGAQLIHRLPGGGYVAGSDPRKDGQAVGV</sequence>
<dbReference type="AlphaFoldDB" id="A0A5E8GUY0"/>